<gene>
    <name evidence="1" type="ORF">TNIN_365451</name>
</gene>
<name>A0A8X6WV37_9ARAC</name>
<protein>
    <submittedName>
        <fullName evidence="1">Uncharacterized protein</fullName>
    </submittedName>
</protein>
<keyword evidence="2" id="KW-1185">Reference proteome</keyword>
<proteinExistence type="predicted"/>
<sequence>MPSLARKALLNSAGINHTAESLLLQLIADTRGDNSDSSDSPPIPYIFSRRFSDTFDFLRSSTQIQQPILFIFSEVSEILKDLICISNSSTRDLQIQGYQGHLE</sequence>
<evidence type="ECO:0000313" key="2">
    <source>
        <dbReference type="Proteomes" id="UP000886998"/>
    </source>
</evidence>
<accession>A0A8X6WV37</accession>
<dbReference type="AlphaFoldDB" id="A0A8X6WV37"/>
<evidence type="ECO:0000313" key="1">
    <source>
        <dbReference type="EMBL" id="GFY40979.1"/>
    </source>
</evidence>
<dbReference type="EMBL" id="BMAV01002213">
    <property type="protein sequence ID" value="GFY40979.1"/>
    <property type="molecule type" value="Genomic_DNA"/>
</dbReference>
<organism evidence="1 2">
    <name type="scientific">Trichonephila inaurata madagascariensis</name>
    <dbReference type="NCBI Taxonomy" id="2747483"/>
    <lineage>
        <taxon>Eukaryota</taxon>
        <taxon>Metazoa</taxon>
        <taxon>Ecdysozoa</taxon>
        <taxon>Arthropoda</taxon>
        <taxon>Chelicerata</taxon>
        <taxon>Arachnida</taxon>
        <taxon>Araneae</taxon>
        <taxon>Araneomorphae</taxon>
        <taxon>Entelegynae</taxon>
        <taxon>Araneoidea</taxon>
        <taxon>Nephilidae</taxon>
        <taxon>Trichonephila</taxon>
        <taxon>Trichonephila inaurata</taxon>
    </lineage>
</organism>
<dbReference type="Proteomes" id="UP000886998">
    <property type="component" value="Unassembled WGS sequence"/>
</dbReference>
<reference evidence="1" key="1">
    <citation type="submission" date="2020-08" db="EMBL/GenBank/DDBJ databases">
        <title>Multicomponent nature underlies the extraordinary mechanical properties of spider dragline silk.</title>
        <authorList>
            <person name="Kono N."/>
            <person name="Nakamura H."/>
            <person name="Mori M."/>
            <person name="Yoshida Y."/>
            <person name="Ohtoshi R."/>
            <person name="Malay A.D."/>
            <person name="Moran D.A.P."/>
            <person name="Tomita M."/>
            <person name="Numata K."/>
            <person name="Arakawa K."/>
        </authorList>
    </citation>
    <scope>NUCLEOTIDE SEQUENCE</scope>
</reference>
<comment type="caution">
    <text evidence="1">The sequence shown here is derived from an EMBL/GenBank/DDBJ whole genome shotgun (WGS) entry which is preliminary data.</text>
</comment>